<accession>A0ABV8LZN7</accession>
<sequence>MTPVHRLLPAPAHEPPCADEIAPVAAAVAVTTPEEALPLAALVGASGVCQTAARRFLMLCLEVCQGFRPSAQLARICRPAEAVQITEEISRLAKRVGELRPRNAARGAAVKPRRLRVCEPRPGIGEAAVVLNAHGTVIAFAFRIERQDDGAWLATAAVLL</sequence>
<dbReference type="EMBL" id="JBHSAY010000033">
    <property type="protein sequence ID" value="MFC4136577.1"/>
    <property type="molecule type" value="Genomic_DNA"/>
</dbReference>
<comment type="caution">
    <text evidence="1">The sequence shown here is derived from an EMBL/GenBank/DDBJ whole genome shotgun (WGS) entry which is preliminary data.</text>
</comment>
<dbReference type="InterPro" id="IPR045596">
    <property type="entry name" value="DUF6459"/>
</dbReference>
<name>A0ABV8LZN7_9ACTN</name>
<proteinExistence type="predicted"/>
<protein>
    <submittedName>
        <fullName evidence="1">Rv3235 family protein</fullName>
    </submittedName>
</protein>
<evidence type="ECO:0000313" key="2">
    <source>
        <dbReference type="Proteomes" id="UP001595816"/>
    </source>
</evidence>
<dbReference type="RefSeq" id="WP_253760225.1">
    <property type="nucleotide sequence ID" value="NZ_JAMZDZ010000001.1"/>
</dbReference>
<evidence type="ECO:0000313" key="1">
    <source>
        <dbReference type="EMBL" id="MFC4136577.1"/>
    </source>
</evidence>
<dbReference type="Proteomes" id="UP001595816">
    <property type="component" value="Unassembled WGS sequence"/>
</dbReference>
<keyword evidence="2" id="KW-1185">Reference proteome</keyword>
<dbReference type="Pfam" id="PF20060">
    <property type="entry name" value="DUF6459"/>
    <property type="match status" value="1"/>
</dbReference>
<organism evidence="1 2">
    <name type="scientific">Hamadaea flava</name>
    <dbReference type="NCBI Taxonomy" id="1742688"/>
    <lineage>
        <taxon>Bacteria</taxon>
        <taxon>Bacillati</taxon>
        <taxon>Actinomycetota</taxon>
        <taxon>Actinomycetes</taxon>
        <taxon>Micromonosporales</taxon>
        <taxon>Micromonosporaceae</taxon>
        <taxon>Hamadaea</taxon>
    </lineage>
</organism>
<gene>
    <name evidence="1" type="ORF">ACFOZ4_38720</name>
</gene>
<reference evidence="2" key="1">
    <citation type="journal article" date="2019" name="Int. J. Syst. Evol. Microbiol.">
        <title>The Global Catalogue of Microorganisms (GCM) 10K type strain sequencing project: providing services to taxonomists for standard genome sequencing and annotation.</title>
        <authorList>
            <consortium name="The Broad Institute Genomics Platform"/>
            <consortium name="The Broad Institute Genome Sequencing Center for Infectious Disease"/>
            <person name="Wu L."/>
            <person name="Ma J."/>
        </authorList>
    </citation>
    <scope>NUCLEOTIDE SEQUENCE [LARGE SCALE GENOMIC DNA]</scope>
    <source>
        <strain evidence="2">CGMCC 4.7289</strain>
    </source>
</reference>